<evidence type="ECO:0000313" key="7">
    <source>
        <dbReference type="EMBL" id="PXZ00277.1"/>
    </source>
</evidence>
<dbReference type="Proteomes" id="UP000247565">
    <property type="component" value="Unassembled WGS sequence"/>
</dbReference>
<keyword evidence="3 4" id="KW-0143">Chaperone</keyword>
<dbReference type="InterPro" id="IPR009012">
    <property type="entry name" value="GrpE_head"/>
</dbReference>
<evidence type="ECO:0000313" key="8">
    <source>
        <dbReference type="Proteomes" id="UP000247565"/>
    </source>
</evidence>
<gene>
    <name evidence="4 7" type="primary">grpE</name>
    <name evidence="7" type="ORF">DK869_06495</name>
</gene>
<evidence type="ECO:0000256" key="1">
    <source>
        <dbReference type="ARBA" id="ARBA00009054"/>
    </source>
</evidence>
<organism evidence="7 8">
    <name type="scientific">Commensalibacter melissae</name>
    <dbReference type="NCBI Taxonomy" id="2070537"/>
    <lineage>
        <taxon>Bacteria</taxon>
        <taxon>Pseudomonadati</taxon>
        <taxon>Pseudomonadota</taxon>
        <taxon>Alphaproteobacteria</taxon>
        <taxon>Acetobacterales</taxon>
        <taxon>Acetobacteraceae</taxon>
    </lineage>
</organism>
<evidence type="ECO:0000256" key="5">
    <source>
        <dbReference type="RuleBase" id="RU004478"/>
    </source>
</evidence>
<dbReference type="OrthoDB" id="9789811at2"/>
<dbReference type="EMBL" id="QGLT01000003">
    <property type="protein sequence ID" value="PXZ00277.1"/>
    <property type="molecule type" value="Genomic_DNA"/>
</dbReference>
<feature type="compositionally biased region" description="Polar residues" evidence="6">
    <location>
        <begin position="8"/>
        <end position="18"/>
    </location>
</feature>
<dbReference type="SUPFAM" id="SSF51064">
    <property type="entry name" value="Head domain of nucleotide exchange factor GrpE"/>
    <property type="match status" value="1"/>
</dbReference>
<comment type="function">
    <text evidence="4">Participates actively in the response to hyperosmotic and heat shock by preventing the aggregation of stress-denatured proteins, in association with DnaK and GrpE. It is the nucleotide exchange factor for DnaK and may function as a thermosensor. Unfolded proteins bind initially to DnaJ; upon interaction with the DnaJ-bound protein, DnaK hydrolyzes its bound ATP, resulting in the formation of a stable complex. GrpE releases ADP from DnaK; ATP binding to DnaK triggers the release of the substrate protein, thus completing the reaction cycle. Several rounds of ATP-dependent interactions between DnaJ, DnaK and GrpE are required for fully efficient folding.</text>
</comment>
<dbReference type="GO" id="GO:0042803">
    <property type="term" value="F:protein homodimerization activity"/>
    <property type="evidence" value="ECO:0007669"/>
    <property type="project" value="InterPro"/>
</dbReference>
<feature type="compositionally biased region" description="Low complexity" evidence="6">
    <location>
        <begin position="39"/>
        <end position="48"/>
    </location>
</feature>
<name>A0A318N0J0_9PROT</name>
<evidence type="ECO:0000256" key="4">
    <source>
        <dbReference type="HAMAP-Rule" id="MF_01151"/>
    </source>
</evidence>
<comment type="subcellular location">
    <subcellularLocation>
        <location evidence="4">Cytoplasm</location>
    </subcellularLocation>
</comment>
<dbReference type="GO" id="GO:0006457">
    <property type="term" value="P:protein folding"/>
    <property type="evidence" value="ECO:0007669"/>
    <property type="project" value="InterPro"/>
</dbReference>
<comment type="caution">
    <text evidence="7">The sequence shown here is derived from an EMBL/GenBank/DDBJ whole genome shotgun (WGS) entry which is preliminary data.</text>
</comment>
<evidence type="ECO:0000256" key="6">
    <source>
        <dbReference type="SAM" id="MobiDB-lite"/>
    </source>
</evidence>
<dbReference type="GO" id="GO:0051082">
    <property type="term" value="F:unfolded protein binding"/>
    <property type="evidence" value="ECO:0007669"/>
    <property type="project" value="TreeGrafter"/>
</dbReference>
<comment type="similarity">
    <text evidence="1 4 5">Belongs to the GrpE family.</text>
</comment>
<keyword evidence="2 4" id="KW-0346">Stress response</keyword>
<feature type="region of interest" description="Disordered" evidence="6">
    <location>
        <begin position="147"/>
        <end position="175"/>
    </location>
</feature>
<evidence type="ECO:0000256" key="3">
    <source>
        <dbReference type="ARBA" id="ARBA00023186"/>
    </source>
</evidence>
<dbReference type="HAMAP" id="MF_01151">
    <property type="entry name" value="GrpE"/>
    <property type="match status" value="1"/>
</dbReference>
<proteinExistence type="inferred from homology"/>
<keyword evidence="8" id="KW-1185">Reference proteome</keyword>
<evidence type="ECO:0000256" key="2">
    <source>
        <dbReference type="ARBA" id="ARBA00023016"/>
    </source>
</evidence>
<dbReference type="InterPro" id="IPR000740">
    <property type="entry name" value="GrpE"/>
</dbReference>
<dbReference type="AlphaFoldDB" id="A0A318N0J0"/>
<feature type="region of interest" description="Disordered" evidence="6">
    <location>
        <begin position="1"/>
        <end position="80"/>
    </location>
</feature>
<reference evidence="7 8" key="1">
    <citation type="submission" date="2018-05" db="EMBL/GenBank/DDBJ databases">
        <title>Reference genomes for bee gut microbiota database.</title>
        <authorList>
            <person name="Ellegaard K.M."/>
        </authorList>
    </citation>
    <scope>NUCLEOTIDE SEQUENCE [LARGE SCALE GENOMIC DNA]</scope>
    <source>
        <strain evidence="7 8">ESL0284</strain>
    </source>
</reference>
<dbReference type="RefSeq" id="WP_110439200.1">
    <property type="nucleotide sequence ID" value="NZ_CP046393.1"/>
</dbReference>
<accession>A0A318N0J0</accession>
<dbReference type="InterPro" id="IPR013805">
    <property type="entry name" value="GrpE_CC"/>
</dbReference>
<keyword evidence="4" id="KW-0963">Cytoplasm</keyword>
<dbReference type="GO" id="GO:0005737">
    <property type="term" value="C:cytoplasm"/>
    <property type="evidence" value="ECO:0007669"/>
    <property type="project" value="UniProtKB-SubCell"/>
</dbReference>
<dbReference type="Pfam" id="PF01025">
    <property type="entry name" value="GrpE"/>
    <property type="match status" value="1"/>
</dbReference>
<dbReference type="PANTHER" id="PTHR21237">
    <property type="entry name" value="GRPE PROTEIN"/>
    <property type="match status" value="1"/>
</dbReference>
<sequence>MTKEENLHANTENSSVPDQEQDSRGHETIFPQEENGTESSDSSSSQNSEVDKLKNELQVMKDQWMRSEAENQNLRNRHKKELEDTRLYTVQKFARDIVEAAENLRRGIDSLPKPAENEDPMITKMREGFESTERSFLKILEKNGIKCEDPTGSPFDANKHQAMAEQPSDEHPQGTIIQSWTPTWTLNDRLLKPAMVVVAKSPENT</sequence>
<dbReference type="Gene3D" id="3.90.20.20">
    <property type="match status" value="1"/>
</dbReference>
<dbReference type="GO" id="GO:0000774">
    <property type="term" value="F:adenyl-nucleotide exchange factor activity"/>
    <property type="evidence" value="ECO:0007669"/>
    <property type="project" value="InterPro"/>
</dbReference>
<comment type="subunit">
    <text evidence="4">Homodimer.</text>
</comment>
<protein>
    <recommendedName>
        <fullName evidence="4">Protein GrpE</fullName>
    </recommendedName>
    <alternativeName>
        <fullName evidence="4">HSP-70 cofactor</fullName>
    </alternativeName>
</protein>
<dbReference type="PRINTS" id="PR00773">
    <property type="entry name" value="GRPEPROTEIN"/>
</dbReference>
<dbReference type="PANTHER" id="PTHR21237:SF23">
    <property type="entry name" value="GRPE PROTEIN HOMOLOG, MITOCHONDRIAL"/>
    <property type="match status" value="1"/>
</dbReference>
<dbReference type="CDD" id="cd00446">
    <property type="entry name" value="GrpE"/>
    <property type="match status" value="1"/>
</dbReference>
<dbReference type="GO" id="GO:0051087">
    <property type="term" value="F:protein-folding chaperone binding"/>
    <property type="evidence" value="ECO:0007669"/>
    <property type="project" value="InterPro"/>
</dbReference>
<dbReference type="SUPFAM" id="SSF58014">
    <property type="entry name" value="Coiled-coil domain of nucleotide exchange factor GrpE"/>
    <property type="match status" value="1"/>
</dbReference>
<dbReference type="Gene3D" id="2.30.22.10">
    <property type="entry name" value="Head domain of nucleotide exchange factor GrpE"/>
    <property type="match status" value="1"/>
</dbReference>